<gene>
    <name evidence="2" type="ORF">BECKDK2373B_GA0170837_106918</name>
</gene>
<evidence type="ECO:0000259" key="1">
    <source>
        <dbReference type="Pfam" id="PF07992"/>
    </source>
</evidence>
<organism evidence="2">
    <name type="scientific">Candidatus Kentrum sp. DK</name>
    <dbReference type="NCBI Taxonomy" id="2126562"/>
    <lineage>
        <taxon>Bacteria</taxon>
        <taxon>Pseudomonadati</taxon>
        <taxon>Pseudomonadota</taxon>
        <taxon>Gammaproteobacteria</taxon>
        <taxon>Candidatus Kentrum</taxon>
    </lineage>
</organism>
<dbReference type="Gene3D" id="3.50.50.100">
    <property type="match status" value="1"/>
</dbReference>
<dbReference type="InterPro" id="IPR023753">
    <property type="entry name" value="FAD/NAD-binding_dom"/>
</dbReference>
<dbReference type="InterPro" id="IPR036188">
    <property type="entry name" value="FAD/NAD-bd_sf"/>
</dbReference>
<dbReference type="Pfam" id="PF07992">
    <property type="entry name" value="Pyr_redox_2"/>
    <property type="match status" value="1"/>
</dbReference>
<dbReference type="PANTHER" id="PTHR43755:SF1">
    <property type="entry name" value="FAD-DEPENDENT PYRIDINE NUCLEOTIDE-DISULPHIDE OXIDOREDUCTASE"/>
    <property type="match status" value="1"/>
</dbReference>
<name>A0A450SVK7_9GAMM</name>
<dbReference type="AlphaFoldDB" id="A0A450SVK7"/>
<dbReference type="SUPFAM" id="SSF51905">
    <property type="entry name" value="FAD/NAD(P)-binding domain"/>
    <property type="match status" value="1"/>
</dbReference>
<proteinExistence type="predicted"/>
<dbReference type="EMBL" id="CAADEX010000069">
    <property type="protein sequence ID" value="VFJ57989.1"/>
    <property type="molecule type" value="Genomic_DNA"/>
</dbReference>
<dbReference type="PANTHER" id="PTHR43755">
    <property type="match status" value="1"/>
</dbReference>
<protein>
    <submittedName>
        <fullName evidence="2">Sulfide:quinone oxidoreductase</fullName>
    </submittedName>
</protein>
<accession>A0A450SVK7</accession>
<dbReference type="GO" id="GO:0016491">
    <property type="term" value="F:oxidoreductase activity"/>
    <property type="evidence" value="ECO:0007669"/>
    <property type="project" value="InterPro"/>
</dbReference>
<sequence>MAKKVTIIGSSFAALTAIRALRARDKAIEITVVSPKPEFIFLPSLIWIPSGLRAAGDIVLRLDSFFRRMDVVHHAGVAVDLEEGGRRLRTDAGVVENDGLIIACGSRYIKKLPGVGQAVIPCEGISAAETLKTRLAGMTGGRIAFGFAGNPKEPAGVRGGPMFEFLFGIDRQLKREGRRDRFHLAFFNPMKDPGQRLGPKAVAGLKSTMARRGIEMHLGHKMKGFEPGKVVTEGGEIKADLIVFLPGMTGLAWYGEAGLPLSPGGFVQADAGCRVPGYERVYVAGDAGSYPVPDWLPKQAHMADLQAAAAAENLLSEMNGQEPKATFRTELLCVIDDLKTGILVARSEKRSFVLPPLRVMHWSKTFFEKWYLRRYR</sequence>
<reference evidence="2" key="1">
    <citation type="submission" date="2019-02" db="EMBL/GenBank/DDBJ databases">
        <authorList>
            <person name="Gruber-Vodicka R. H."/>
            <person name="Seah K. B. B."/>
        </authorList>
    </citation>
    <scope>NUCLEOTIDE SEQUENCE</scope>
    <source>
        <strain evidence="2">BECK_DK47</strain>
    </source>
</reference>
<dbReference type="InterPro" id="IPR052541">
    <property type="entry name" value="SQRD"/>
</dbReference>
<evidence type="ECO:0000313" key="2">
    <source>
        <dbReference type="EMBL" id="VFJ57989.1"/>
    </source>
</evidence>
<feature type="domain" description="FAD/NAD(P)-binding" evidence="1">
    <location>
        <begin position="4"/>
        <end position="303"/>
    </location>
</feature>